<name>A0A6I4IJ50_9FLAO</name>
<dbReference type="RefSeq" id="WP_140998114.1">
    <property type="nucleotide sequence ID" value="NZ_VDCZ01000008.1"/>
</dbReference>
<dbReference type="GO" id="GO:0003735">
    <property type="term" value="F:structural constituent of ribosome"/>
    <property type="evidence" value="ECO:0007669"/>
    <property type="project" value="InterPro"/>
</dbReference>
<feature type="domain" description="KOW" evidence="1">
    <location>
        <begin position="146"/>
        <end position="173"/>
    </location>
</feature>
<organism evidence="2 3">
    <name type="scientific">Flavobacterium profundi</name>
    <dbReference type="NCBI Taxonomy" id="1774945"/>
    <lineage>
        <taxon>Bacteria</taxon>
        <taxon>Pseudomonadati</taxon>
        <taxon>Bacteroidota</taxon>
        <taxon>Flavobacteriia</taxon>
        <taxon>Flavobacteriales</taxon>
        <taxon>Flavobacteriaceae</taxon>
        <taxon>Flavobacterium</taxon>
    </lineage>
</organism>
<dbReference type="AlphaFoldDB" id="A0A6I4IJ50"/>
<accession>A0A6I4IJ50</accession>
<reference evidence="3" key="1">
    <citation type="submission" date="2019-05" db="EMBL/GenBank/DDBJ databases">
        <title>Flavobacterium profundi sp. nov., isolated from a deep-sea seamount.</title>
        <authorList>
            <person name="Zhang D.-C."/>
        </authorList>
    </citation>
    <scope>NUCLEOTIDE SEQUENCE [LARGE SCALE GENOMIC DNA]</scope>
    <source>
        <strain evidence="3">TP390</strain>
    </source>
</reference>
<comment type="caution">
    <text evidence="2">The sequence shown here is derived from an EMBL/GenBank/DDBJ whole genome shotgun (WGS) entry which is preliminary data.</text>
</comment>
<dbReference type="Gene3D" id="3.40.50.300">
    <property type="entry name" value="P-loop containing nucleotide triphosphate hydrolases"/>
    <property type="match status" value="1"/>
</dbReference>
<dbReference type="SMART" id="SM00739">
    <property type="entry name" value="KOW"/>
    <property type="match status" value="1"/>
</dbReference>
<evidence type="ECO:0000313" key="2">
    <source>
        <dbReference type="EMBL" id="MVO09735.1"/>
    </source>
</evidence>
<dbReference type="Gene3D" id="2.30.30.30">
    <property type="match status" value="1"/>
</dbReference>
<protein>
    <recommendedName>
        <fullName evidence="1">KOW domain-containing protein</fullName>
    </recommendedName>
</protein>
<dbReference type="PROSITE" id="PS01108">
    <property type="entry name" value="RIBOSOMAL_L24"/>
    <property type="match status" value="1"/>
</dbReference>
<evidence type="ECO:0000313" key="3">
    <source>
        <dbReference type="Proteomes" id="UP000431264"/>
    </source>
</evidence>
<dbReference type="InterPro" id="IPR005824">
    <property type="entry name" value="KOW"/>
</dbReference>
<dbReference type="GO" id="GO:0006412">
    <property type="term" value="P:translation"/>
    <property type="evidence" value="ECO:0007669"/>
    <property type="project" value="InterPro"/>
</dbReference>
<dbReference type="InterPro" id="IPR005825">
    <property type="entry name" value="Ribosomal_uL24_CS"/>
</dbReference>
<dbReference type="InterPro" id="IPR027417">
    <property type="entry name" value="P-loop_NTPase"/>
</dbReference>
<dbReference type="SUPFAM" id="SSF50104">
    <property type="entry name" value="Translation proteins SH3-like domain"/>
    <property type="match status" value="1"/>
</dbReference>
<dbReference type="InterPro" id="IPR014722">
    <property type="entry name" value="Rib_uL2_dom2"/>
</dbReference>
<proteinExistence type="predicted"/>
<dbReference type="InterPro" id="IPR008991">
    <property type="entry name" value="Translation_prot_SH3-like_sf"/>
</dbReference>
<keyword evidence="3" id="KW-1185">Reference proteome</keyword>
<gene>
    <name evidence="2" type="ORF">GOQ30_11255</name>
</gene>
<sequence>MITISNYRSQKGSINWKELPKEITNLKEDIDEIVEFYNDDDDIKETVDLFFKKINALLPTSKKEKEIFVIYKDGNYLTKKTIDSGYSFTDNQNFAYTFSNDEKQNAEKIAEKYDGLVLTIAEANKMTKLYDDVRKKVAKKSKYTPLFKKGDYVEIVSGSEKGAFGTIIKVIKEHSSANYEILNTDDDEIEINEKHLKLAEKITIGKALDNTKYLKNVMPLNQQKVLKGYEDSEEKDFFINLISELENDFKSALKRQNKPLHDSIVMAHYFHGQSHWFILDYEPKEDSFFGYVILNGDIEMSEAGYISIEELQNIKSLELDFYFTKKTLGKILKERYPDVNFFNEEISKDNKIKENNSSKTTSKKKITKTVEQKEVDNYSFEFLLIKRFFNMINQDEIYHPFRKIQLLYNAFNKAAIERKVRKTSEDADLFNKVLKKITTIYKDYAEPKQQDVKINFTDKTLFSEIEEYASGRKVSPIINLMKRFVSFQGTMPDVKKAQTLLNSIKKNRTHLSKENRFYDVSEKAISALNEYIKKPTEKVDVFQFGLSSPRSLCTNRIKCSGIDKNGKLHKGYKFQEKTGNVIKVKKKGLNSSIDIDEIENSPVETIIIPNQNIAQTFNPIIPTPIIPVIENNPVQVRNSEISIENKEVQIPEPRITPTVERKQVRDRPTNPYVKSMADCGSNGNANYFDFYGPLGEFLGDLEVKPSESIVITIDAPQGAGKTRLLFQIINMVASAGYNPLFLSLEEHPDSSLFTGKRDEYLSEENKDKVHTMGSLPENPLKLYEIIDNYEIVFIDSFGKLYNGIDLDKDIRKRYNGKLFFVIYQRTQDGKMRGGSASQFDADATMKVEKDALDYKNSYAYFDKHRYQSIPLGELKYNIFSKEIL</sequence>
<dbReference type="OrthoDB" id="9792687at2"/>
<dbReference type="Proteomes" id="UP000431264">
    <property type="component" value="Unassembled WGS sequence"/>
</dbReference>
<dbReference type="EMBL" id="WQLW01000008">
    <property type="protein sequence ID" value="MVO09735.1"/>
    <property type="molecule type" value="Genomic_DNA"/>
</dbReference>
<dbReference type="SUPFAM" id="SSF52540">
    <property type="entry name" value="P-loop containing nucleoside triphosphate hydrolases"/>
    <property type="match status" value="1"/>
</dbReference>
<evidence type="ECO:0000259" key="1">
    <source>
        <dbReference type="SMART" id="SM00739"/>
    </source>
</evidence>
<dbReference type="GO" id="GO:0005840">
    <property type="term" value="C:ribosome"/>
    <property type="evidence" value="ECO:0007669"/>
    <property type="project" value="InterPro"/>
</dbReference>